<dbReference type="Proteomes" id="UP000798662">
    <property type="component" value="Chromosome 2"/>
</dbReference>
<evidence type="ECO:0000313" key="2">
    <source>
        <dbReference type="Proteomes" id="UP000798662"/>
    </source>
</evidence>
<name>A0ACC3C5I4_PYRYE</name>
<gene>
    <name evidence="1" type="ORF">I4F81_007926</name>
</gene>
<keyword evidence="2" id="KW-1185">Reference proteome</keyword>
<protein>
    <submittedName>
        <fullName evidence="1">Uncharacterized protein</fullName>
    </submittedName>
</protein>
<comment type="caution">
    <text evidence="1">The sequence shown here is derived from an EMBL/GenBank/DDBJ whole genome shotgun (WGS) entry which is preliminary data.</text>
</comment>
<evidence type="ECO:0000313" key="1">
    <source>
        <dbReference type="EMBL" id="KAK1865394.1"/>
    </source>
</evidence>
<reference evidence="1" key="1">
    <citation type="submission" date="2019-11" db="EMBL/GenBank/DDBJ databases">
        <title>Nori genome reveals adaptations in red seaweeds to the harsh intertidal environment.</title>
        <authorList>
            <person name="Wang D."/>
            <person name="Mao Y."/>
        </authorList>
    </citation>
    <scope>NUCLEOTIDE SEQUENCE</scope>
    <source>
        <tissue evidence="1">Gametophyte</tissue>
    </source>
</reference>
<dbReference type="EMBL" id="CM020619">
    <property type="protein sequence ID" value="KAK1865394.1"/>
    <property type="molecule type" value="Genomic_DNA"/>
</dbReference>
<proteinExistence type="predicted"/>
<accession>A0ACC3C5I4</accession>
<sequence>MVRTTPRRMPVDLSLEDQENTFPTDVPVIVEGSIATFASDFVGGFDAPEGSLSSLPQEVRTDVEFLRSWELPDKVYYGSGDYPLLPFTSVCAVPHRAIPTAAKVVSDLHKPDFAANAPGVQLESTNPPWVRNAWDQEGVDEIHTDEAKQHLFCTVEDMEGEMNSYMIFPGTTAASMRAEMRQYNGALQALRAYVLDGHLFFVLLHTPKVPLGGGHAFSTWALQWAVGVSPSSGNLVGAFGRQRCHNLCD</sequence>
<organism evidence="1 2">
    <name type="scientific">Pyropia yezoensis</name>
    <name type="common">Susabi-nori</name>
    <name type="synonym">Porphyra yezoensis</name>
    <dbReference type="NCBI Taxonomy" id="2788"/>
    <lineage>
        <taxon>Eukaryota</taxon>
        <taxon>Rhodophyta</taxon>
        <taxon>Bangiophyceae</taxon>
        <taxon>Bangiales</taxon>
        <taxon>Bangiaceae</taxon>
        <taxon>Pyropia</taxon>
    </lineage>
</organism>